<dbReference type="InterPro" id="IPR036735">
    <property type="entry name" value="NGN_dom_sf"/>
</dbReference>
<dbReference type="GO" id="GO:0031564">
    <property type="term" value="P:transcription antitermination"/>
    <property type="evidence" value="ECO:0007669"/>
    <property type="project" value="UniProtKB-KW"/>
</dbReference>
<dbReference type="InterPro" id="IPR008991">
    <property type="entry name" value="Translation_prot_SH3-like_sf"/>
</dbReference>
<evidence type="ECO:0000259" key="4">
    <source>
        <dbReference type="SMART" id="SM00738"/>
    </source>
</evidence>
<evidence type="ECO:0000256" key="3">
    <source>
        <dbReference type="ARBA" id="ARBA00023163"/>
    </source>
</evidence>
<dbReference type="SUPFAM" id="SSF50104">
    <property type="entry name" value="Translation proteins SH3-like domain"/>
    <property type="match status" value="1"/>
</dbReference>
<dbReference type="GO" id="GO:0006354">
    <property type="term" value="P:DNA-templated transcription elongation"/>
    <property type="evidence" value="ECO:0007669"/>
    <property type="project" value="InterPro"/>
</dbReference>
<dbReference type="InterPro" id="IPR006645">
    <property type="entry name" value="NGN-like_dom"/>
</dbReference>
<dbReference type="SMART" id="SM00739">
    <property type="entry name" value="KOW"/>
    <property type="match status" value="1"/>
</dbReference>
<organism evidence="6">
    <name type="scientific">Caldithrix abyssi</name>
    <dbReference type="NCBI Taxonomy" id="187145"/>
    <lineage>
        <taxon>Bacteria</taxon>
        <taxon>Pseudomonadati</taxon>
        <taxon>Calditrichota</taxon>
        <taxon>Calditrichia</taxon>
        <taxon>Calditrichales</taxon>
        <taxon>Calditrichaceae</taxon>
        <taxon>Caldithrix</taxon>
    </lineage>
</organism>
<dbReference type="SMART" id="SM00738">
    <property type="entry name" value="NGN"/>
    <property type="match status" value="1"/>
</dbReference>
<evidence type="ECO:0000256" key="1">
    <source>
        <dbReference type="ARBA" id="ARBA00022814"/>
    </source>
</evidence>
<dbReference type="Proteomes" id="UP000886124">
    <property type="component" value="Unassembled WGS sequence"/>
</dbReference>
<feature type="domain" description="NusG-like N-terminal" evidence="4">
    <location>
        <begin position="1"/>
        <end position="98"/>
    </location>
</feature>
<dbReference type="PANTHER" id="PTHR30265:SF4">
    <property type="entry name" value="KOW MOTIF FAMILY PROTEIN, EXPRESSED"/>
    <property type="match status" value="1"/>
</dbReference>
<evidence type="ECO:0000256" key="2">
    <source>
        <dbReference type="ARBA" id="ARBA00023015"/>
    </source>
</evidence>
<name>A0A7V5UEM5_CALAY</name>
<feature type="domain" description="KOW" evidence="5">
    <location>
        <begin position="109"/>
        <end position="136"/>
    </location>
</feature>
<dbReference type="Gene3D" id="3.30.70.940">
    <property type="entry name" value="NusG, N-terminal domain"/>
    <property type="match status" value="1"/>
</dbReference>
<keyword evidence="1" id="KW-0889">Transcription antitermination</keyword>
<sequence>MIQWYAIYTRPRAEKKVFERLTEQKQEVFLPLVTRIRQWKDRKKKVDMPLFPSYLFIHFDYKNRFDILPTDGIVKIVNFKGQPAVIPDWQIEALKKMLEHPETLRLENYIRPGELVEVVEGSFKGVRGTVKQIRGETRLLVSIDGIRQSVSVEIEAGFVKRLEKELHNG</sequence>
<dbReference type="EMBL" id="DROD01000324">
    <property type="protein sequence ID" value="HHJ52485.1"/>
    <property type="molecule type" value="Genomic_DNA"/>
</dbReference>
<accession>A0A7V5UEM5</accession>
<comment type="caution">
    <text evidence="6">The sequence shown here is derived from an EMBL/GenBank/DDBJ whole genome shotgun (WGS) entry which is preliminary data.</text>
</comment>
<dbReference type="InterPro" id="IPR043425">
    <property type="entry name" value="NusG-like"/>
</dbReference>
<gene>
    <name evidence="6" type="ORF">ENJ89_04770</name>
</gene>
<keyword evidence="3" id="KW-0804">Transcription</keyword>
<protein>
    <submittedName>
        <fullName evidence="6">UpxY family transcription antiterminator</fullName>
    </submittedName>
</protein>
<dbReference type="NCBIfam" id="NF033644">
    <property type="entry name" value="antiterm_UpxY"/>
    <property type="match status" value="1"/>
</dbReference>
<dbReference type="InterPro" id="IPR005824">
    <property type="entry name" value="KOW"/>
</dbReference>
<evidence type="ECO:0000313" key="6">
    <source>
        <dbReference type="EMBL" id="HHJ52485.1"/>
    </source>
</evidence>
<reference evidence="6" key="1">
    <citation type="journal article" date="2020" name="mSystems">
        <title>Genome- and Community-Level Interaction Insights into Carbon Utilization and Element Cycling Functions of Hydrothermarchaeota in Hydrothermal Sediment.</title>
        <authorList>
            <person name="Zhou Z."/>
            <person name="Liu Y."/>
            <person name="Xu W."/>
            <person name="Pan J."/>
            <person name="Luo Z.H."/>
            <person name="Li M."/>
        </authorList>
    </citation>
    <scope>NUCLEOTIDE SEQUENCE [LARGE SCALE GENOMIC DNA]</scope>
    <source>
        <strain evidence="6">HyVt-527</strain>
    </source>
</reference>
<evidence type="ECO:0000259" key="5">
    <source>
        <dbReference type="SMART" id="SM00739"/>
    </source>
</evidence>
<dbReference type="SUPFAM" id="SSF82679">
    <property type="entry name" value="N-utilization substance G protein NusG, N-terminal domain"/>
    <property type="match status" value="1"/>
</dbReference>
<dbReference type="Pfam" id="PF02357">
    <property type="entry name" value="NusG"/>
    <property type="match status" value="1"/>
</dbReference>
<dbReference type="PANTHER" id="PTHR30265">
    <property type="entry name" value="RHO-INTERACTING TRANSCRIPTION TERMINATION FACTOR NUSG"/>
    <property type="match status" value="1"/>
</dbReference>
<proteinExistence type="predicted"/>
<dbReference type="AlphaFoldDB" id="A0A7V5UEM5"/>
<keyword evidence="2" id="KW-0805">Transcription regulation</keyword>